<keyword evidence="4" id="KW-0227">DNA damage</keyword>
<keyword evidence="8" id="KW-0539">Nucleus</keyword>
<feature type="region of interest" description="Disordered" evidence="12">
    <location>
        <begin position="81"/>
        <end position="159"/>
    </location>
</feature>
<dbReference type="EnsemblMetazoa" id="AAEL011629-RB">
    <property type="protein sequence ID" value="AAEL011629-PB"/>
    <property type="gene ID" value="AAEL011629"/>
</dbReference>
<evidence type="ECO:0000256" key="9">
    <source>
        <dbReference type="PIRSR" id="PIRSR610347-1"/>
    </source>
</evidence>
<dbReference type="GO" id="GO:0017005">
    <property type="term" value="F:3'-tyrosyl-DNA phosphodiesterase activity"/>
    <property type="evidence" value="ECO:0007669"/>
    <property type="project" value="TreeGrafter"/>
</dbReference>
<dbReference type="Gene3D" id="3.30.870.10">
    <property type="entry name" value="Endonuclease Chain A"/>
    <property type="match status" value="2"/>
</dbReference>
<evidence type="ECO:0000256" key="4">
    <source>
        <dbReference type="ARBA" id="ARBA00022763"/>
    </source>
</evidence>
<evidence type="ECO:0000256" key="10">
    <source>
        <dbReference type="PIRSR" id="PIRSR610347-2"/>
    </source>
</evidence>
<keyword evidence="6" id="KW-0269">Exonuclease</keyword>
<evidence type="ECO:0000256" key="12">
    <source>
        <dbReference type="SAM" id="MobiDB-lite"/>
    </source>
</evidence>
<dbReference type="GO" id="GO:0003690">
    <property type="term" value="F:double-stranded DNA binding"/>
    <property type="evidence" value="ECO:0007669"/>
    <property type="project" value="TreeGrafter"/>
</dbReference>
<keyword evidence="15" id="KW-1185">Reference proteome</keyword>
<reference evidence="14" key="2">
    <citation type="submission" date="2020-05" db="UniProtKB">
        <authorList>
            <consortium name="EnsemblMetazoa"/>
        </authorList>
    </citation>
    <scope>IDENTIFICATION</scope>
    <source>
        <strain evidence="14">LVP_AGWG</strain>
    </source>
</reference>
<evidence type="ECO:0000256" key="11">
    <source>
        <dbReference type="PIRSR" id="PIRSR610347-3"/>
    </source>
</evidence>
<dbReference type="SUPFAM" id="SSF56024">
    <property type="entry name" value="Phospholipase D/nuclease"/>
    <property type="match status" value="2"/>
</dbReference>
<dbReference type="FunFam" id="3.30.870.10:FF:000051">
    <property type="entry name" value="Probable tyrosyl-DNA phosphodiesterase"/>
    <property type="match status" value="1"/>
</dbReference>
<dbReference type="InterPro" id="IPR019406">
    <property type="entry name" value="APLF_PBZ"/>
</dbReference>
<dbReference type="Pfam" id="PF06087">
    <property type="entry name" value="Tyr-DNA_phospho"/>
    <property type="match status" value="1"/>
</dbReference>
<dbReference type="OrthoDB" id="47785at2759"/>
<reference evidence="14 15" key="1">
    <citation type="submission" date="2017-06" db="EMBL/GenBank/DDBJ databases">
        <title>Aedes aegypti genome working group (AGWG) sequencing and assembly.</title>
        <authorList>
            <consortium name="Aedes aegypti Genome Working Group (AGWG)"/>
            <person name="Matthews B.J."/>
        </authorList>
    </citation>
    <scope>NUCLEOTIDE SEQUENCE [LARGE SCALE GENOMIC DNA]</scope>
    <source>
        <strain evidence="14 15">LVP_AGWG</strain>
    </source>
</reference>
<dbReference type="GO" id="GO:0006281">
    <property type="term" value="P:DNA repair"/>
    <property type="evidence" value="ECO:0007669"/>
    <property type="project" value="UniProtKB-KW"/>
</dbReference>
<feature type="site" description="Interaction with DNA" evidence="11">
    <location>
        <position position="590"/>
    </location>
</feature>
<feature type="compositionally biased region" description="Polar residues" evidence="12">
    <location>
        <begin position="187"/>
        <end position="197"/>
    </location>
</feature>
<dbReference type="PANTHER" id="PTHR12415">
    <property type="entry name" value="TYROSYL-DNA PHOSPHODIESTERASE 1"/>
    <property type="match status" value="1"/>
</dbReference>
<dbReference type="FunFam" id="3.30.870.10:FF:000039">
    <property type="entry name" value="Probable tyrosyl-DNA phosphodiesterase"/>
    <property type="match status" value="1"/>
</dbReference>
<feature type="domain" description="PBZ-type" evidence="13">
    <location>
        <begin position="17"/>
        <end position="38"/>
    </location>
</feature>
<dbReference type="InParanoid" id="A0A6I8TKH7"/>
<feature type="compositionally biased region" description="Polar residues" evidence="12">
    <location>
        <begin position="134"/>
        <end position="144"/>
    </location>
</feature>
<feature type="region of interest" description="Disordered" evidence="12">
    <location>
        <begin position="173"/>
        <end position="209"/>
    </location>
</feature>
<feature type="compositionally biased region" description="Polar residues" evidence="12">
    <location>
        <begin position="82"/>
        <end position="92"/>
    </location>
</feature>
<dbReference type="GO" id="GO:0005634">
    <property type="term" value="C:nucleus"/>
    <property type="evidence" value="ECO:0007669"/>
    <property type="project" value="UniProtKB-SubCell"/>
</dbReference>
<feature type="binding site" evidence="10">
    <location>
        <position position="340"/>
    </location>
    <ligand>
        <name>substrate</name>
    </ligand>
</feature>
<feature type="active site" description="Nucleophile" evidence="9">
    <location>
        <position position="338"/>
    </location>
</feature>
<organism evidence="14 15">
    <name type="scientific">Aedes aegypti</name>
    <name type="common">Yellowfever mosquito</name>
    <name type="synonym">Culex aegypti</name>
    <dbReference type="NCBI Taxonomy" id="7159"/>
    <lineage>
        <taxon>Eukaryota</taxon>
        <taxon>Metazoa</taxon>
        <taxon>Ecdysozoa</taxon>
        <taxon>Arthropoda</taxon>
        <taxon>Hexapoda</taxon>
        <taxon>Insecta</taxon>
        <taxon>Pterygota</taxon>
        <taxon>Neoptera</taxon>
        <taxon>Endopterygota</taxon>
        <taxon>Diptera</taxon>
        <taxon>Nematocera</taxon>
        <taxon>Culicoidea</taxon>
        <taxon>Culicidae</taxon>
        <taxon>Culicinae</taxon>
        <taxon>Aedini</taxon>
        <taxon>Aedes</taxon>
        <taxon>Stegomyia</taxon>
    </lineage>
</organism>
<evidence type="ECO:0000313" key="14">
    <source>
        <dbReference type="EnsemblMetazoa" id="AAEL011629-PB"/>
    </source>
</evidence>
<keyword evidence="3" id="KW-0540">Nuclease</keyword>
<protein>
    <recommendedName>
        <fullName evidence="13">PBZ-type domain-containing protein</fullName>
    </recommendedName>
</protein>
<keyword evidence="7" id="KW-0234">DNA repair</keyword>
<keyword evidence="5" id="KW-0378">Hydrolase</keyword>
<dbReference type="Pfam" id="PF10283">
    <property type="entry name" value="zf-CCHH"/>
    <property type="match status" value="1"/>
</dbReference>
<feature type="binding site" evidence="10">
    <location>
        <position position="569"/>
    </location>
    <ligand>
        <name>substrate</name>
    </ligand>
</feature>
<dbReference type="InterPro" id="IPR010347">
    <property type="entry name" value="Tdp1"/>
</dbReference>
<evidence type="ECO:0000256" key="8">
    <source>
        <dbReference type="ARBA" id="ARBA00023242"/>
    </source>
</evidence>
<evidence type="ECO:0000256" key="7">
    <source>
        <dbReference type="ARBA" id="ARBA00023204"/>
    </source>
</evidence>
<proteinExistence type="inferred from homology"/>
<sequence length="667" mass="74661">MDNNKRRASTKVPDQVCQYGSDCYRKNPIHFKEFSHPHLESILMEASAKSKYRIPDELFMSREVVLDQLKVLEQVYPELIHSRNSPPSKYSKNNTNQNSSSAGSSSTSTERISQSNNSNKNDQSSNAKPKPMTSKANSSELKLNSSVSPSKTSKSPSKGNAIADLFAERRAKMAKLQAEQQKKPEAQPSTSGSQAPKQPNPPKPSGISLKKAIPRNIHDYYPVVAPKGQMASKLAAAAPYNYFLTTITDAKITHSEPLSITFQELLDSSLGELECSVQMNFMVDIGWLLGHYFFAGYEDRPLLILYGDETPELKMVSSKKPNVTAVKVHIATPFGVHHTKMGLYGYTDGSMRVVVSTANLYEDDWHNRTQGLWVSPRLPPMPEDSDTGAGDSKTGFRENLITYLNSYKIGHLQPWVARIQKTNFSEVNVFLVASVPGGHLNTPKGPLWGHPRMGYLLGKHSAPIDDSCPLVAQSSSIGSLGPNPQSWVLSEVLASFRRDSAPIGLRRVPAFKMIFPSFSNVRNSHDHLLGGGCLPYMKATHDKQVWLKDYLHQWKSDSRNRTKAVPHIKTYCRWSHRGLYWFLLTSANLSKAAWGVYNKSAKFEAPLRINSYEAGVLFLPKFVIEENFFPMESKPGQQHPQFPMPYDVPIIPYALEDTPFFMDYLRG</sequence>
<dbReference type="Proteomes" id="UP000008820">
    <property type="component" value="Chromosome 3"/>
</dbReference>
<evidence type="ECO:0000313" key="15">
    <source>
        <dbReference type="Proteomes" id="UP000008820"/>
    </source>
</evidence>
<evidence type="ECO:0000256" key="5">
    <source>
        <dbReference type="ARBA" id="ARBA00022801"/>
    </source>
</evidence>
<dbReference type="PANTHER" id="PTHR12415:SF0">
    <property type="entry name" value="TYROSYL-DNA PHOSPHODIESTERASE 1"/>
    <property type="match status" value="1"/>
</dbReference>
<comment type="subcellular location">
    <subcellularLocation>
        <location evidence="1">Nucleus</location>
    </subcellularLocation>
</comment>
<dbReference type="CDD" id="cd09193">
    <property type="entry name" value="PLDc_mTdp1_1"/>
    <property type="match status" value="1"/>
</dbReference>
<evidence type="ECO:0000256" key="6">
    <source>
        <dbReference type="ARBA" id="ARBA00022839"/>
    </source>
</evidence>
<evidence type="ECO:0000256" key="1">
    <source>
        <dbReference type="ARBA" id="ARBA00004123"/>
    </source>
</evidence>
<dbReference type="FunCoup" id="A0A6I8TKH7">
    <property type="interactions" value="1507"/>
</dbReference>
<dbReference type="GO" id="GO:0004527">
    <property type="term" value="F:exonuclease activity"/>
    <property type="evidence" value="ECO:0007669"/>
    <property type="project" value="UniProtKB-KW"/>
</dbReference>
<dbReference type="AlphaFoldDB" id="A0A6I8TKH7"/>
<feature type="active site" description="Proton donor/acceptor" evidence="9">
    <location>
        <position position="567"/>
    </location>
</feature>
<accession>A0A6I8TKH7</accession>
<evidence type="ECO:0000259" key="13">
    <source>
        <dbReference type="Pfam" id="PF10283"/>
    </source>
</evidence>
<evidence type="ECO:0000256" key="2">
    <source>
        <dbReference type="ARBA" id="ARBA00010205"/>
    </source>
</evidence>
<gene>
    <name evidence="14" type="primary">5566365</name>
</gene>
<feature type="compositionally biased region" description="Low complexity" evidence="12">
    <location>
        <begin position="93"/>
        <end position="126"/>
    </location>
</feature>
<evidence type="ECO:0000256" key="3">
    <source>
        <dbReference type="ARBA" id="ARBA00022722"/>
    </source>
</evidence>
<name>A0A6I8TKH7_AEDAE</name>
<comment type="similarity">
    <text evidence="2">Belongs to the tyrosyl-DNA phosphodiesterase family.</text>
</comment>
<dbReference type="GO" id="GO:0003697">
    <property type="term" value="F:single-stranded DNA binding"/>
    <property type="evidence" value="ECO:0007669"/>
    <property type="project" value="TreeGrafter"/>
</dbReference>
<feature type="compositionally biased region" description="Low complexity" evidence="12">
    <location>
        <begin position="145"/>
        <end position="158"/>
    </location>
</feature>